<dbReference type="EMBL" id="CM001201">
    <property type="protein sequence ID" value="EGP86570.1"/>
    <property type="molecule type" value="Genomic_DNA"/>
</dbReference>
<dbReference type="InterPro" id="IPR027417">
    <property type="entry name" value="P-loop_NTPase"/>
</dbReference>
<dbReference type="InterPro" id="IPR003439">
    <property type="entry name" value="ABC_transporter-like_ATP-bd"/>
</dbReference>
<dbReference type="GO" id="GO:0016887">
    <property type="term" value="F:ATP hydrolysis activity"/>
    <property type="evidence" value="ECO:0007669"/>
    <property type="project" value="InterPro"/>
</dbReference>
<dbReference type="PROSITE" id="PS50929">
    <property type="entry name" value="ABC_TM1F"/>
    <property type="match status" value="2"/>
</dbReference>
<dbReference type="OMA" id="GVFDFTI"/>
<feature type="domain" description="ABC transmembrane type-1" evidence="14">
    <location>
        <begin position="807"/>
        <end position="1095"/>
    </location>
</feature>
<dbReference type="InterPro" id="IPR036640">
    <property type="entry name" value="ABC1_TM_sf"/>
</dbReference>
<proteinExistence type="inferred from homology"/>
<keyword evidence="3" id="KW-0813">Transport</keyword>
<keyword evidence="5 12" id="KW-0812">Transmembrane</keyword>
<sequence>MNSSADNLFGPQLPGSYDFTIVFEQSILSLLPSCIFQLAAVVRVLRLWPDKPVGTCHGTLLRPGRISGPVVAPSTWKAHTSLPLATIGVLEAVAIAVVSGFEHFKSKTPSLLLNGFLLLSLVLGIPVARIYWLRPGFQIIAAAYTVLLAIKALLLIVEELPKRHAAAGDHPGVESNSGILSRSAFWWLNPLLLKGARSILSVDTISSIGPKFSSQRLKNKLEHYWNLYDRKDEYALLKCTFLAYKGQFVAGVPARICSSAFNFAQPFLIHSLVDFVGQPSDQRSRSAANGLIAATILVYLGLAISNGCYRHMTYQLLTMCRGGLAPLIFGKMLRLQSSKIESAAPVTLMSTDIEGIMLSGNAVHDAWACLYELPLAMYILHRYAGHTSLLILVPTVVSSLISFKISPAMGPARSRWSEAIQKRIAAASGILSHIKSIKITGSCQLFHDHLQNLKRSELKLSLAWRRIWIGVNILAFTILAVINLTITPLNHMLTLPSQIASVMGCFRRLQSFLRLEEDHSMSEHRSNIAIALEHASFSGSDGRIVLEDCNLLFERGSLSMIVGPTGSGKSSLLKAIAGDMTNTSGQVMVDCRAIALCEQEPWLQNVSIRDNIIGKSAPDEAWLDVVLQACALKADIAALSNHQFTIAGSGGIALSGGQKKRVALARAVYSRCPLLLLDDILSGLDRTTTDEILEALLGPSGLLRHTGITIVMATSSVEHLEFADRITVLHEGHVSKGQVTLDRIDPATQRTIPHETARKAASSGGYGQHASQSSEARPIMIRDNNTDFKRQAGAAEYWKVYLRSVGAFGAGALLIITSLHTVFAKLPQIWLLSWTKEGTRNHDGYHITVYIALAFASSATFTADLIYFLLITVPRSSKNLHGLLVTSVLRAPLSFHTSTDSGTILNRQVHDQSMFSQDMTLVDNALPMAALMAIVFAFRALAEVVIVASGASFAAIAIIPSVAALYFVQKYYLRTSRQMRLLDLETKSPLYTLFKETLAGLATIRALGWDTAFVQDCEHRLDESQKPFYMMFCIQRWLQVVLDLFTAGVALVLVSLAVNTSDATSKVAIGLALVNLIGLSQTLVLVIDQWTRLETTLGAVARLDSFIKDSPDEDRSGEPRGSGLPDDWPSRGELEFENVTASYGEHAAGNAIRNICLRVQSGQKLGICGRSGSGKSSIVLAIAQMIQLNTGHIRLDGIDLATIDLQELRSRLIIVPQDPLVFSGTIRQNLVPYDRQAPSDDRIVEVLRKTLLWPVISSKGGLDAVMDDGFSTGHLQLLGLARALLAPGSIIILDEATSSVDQKTDEQVRALICDELIGRTVIEVAHKLEVIGGYDMVIVVDQGKVIELGNPRELLIKDDPSAFAALWRQAC</sequence>
<feature type="transmembrane region" description="Helical" evidence="12">
    <location>
        <begin position="81"/>
        <end position="99"/>
    </location>
</feature>
<name>F9XDX8_ZYMTI</name>
<evidence type="ECO:0000256" key="1">
    <source>
        <dbReference type="ARBA" id="ARBA00004651"/>
    </source>
</evidence>
<feature type="domain" description="ABC transporter" evidence="13">
    <location>
        <begin position="530"/>
        <end position="756"/>
    </location>
</feature>
<dbReference type="SUPFAM" id="SSF90123">
    <property type="entry name" value="ABC transporter transmembrane region"/>
    <property type="match status" value="2"/>
</dbReference>
<feature type="transmembrane region" description="Helical" evidence="12">
    <location>
        <begin position="137"/>
        <end position="157"/>
    </location>
</feature>
<dbReference type="GO" id="GO:0005524">
    <property type="term" value="F:ATP binding"/>
    <property type="evidence" value="ECO:0007669"/>
    <property type="project" value="UniProtKB-KW"/>
</dbReference>
<evidence type="ECO:0000256" key="11">
    <source>
        <dbReference type="SAM" id="MobiDB-lite"/>
    </source>
</evidence>
<protein>
    <submittedName>
        <fullName evidence="15">ABC transporter</fullName>
    </submittedName>
</protein>
<evidence type="ECO:0000256" key="8">
    <source>
        <dbReference type="ARBA" id="ARBA00022989"/>
    </source>
</evidence>
<keyword evidence="6" id="KW-0547">Nucleotide-binding</keyword>
<keyword evidence="7" id="KW-0067">ATP-binding</keyword>
<feature type="transmembrane region" description="Helical" evidence="12">
    <location>
        <begin position="844"/>
        <end position="870"/>
    </location>
</feature>
<dbReference type="Gene3D" id="1.20.1560.10">
    <property type="entry name" value="ABC transporter type 1, transmembrane domain"/>
    <property type="match status" value="2"/>
</dbReference>
<evidence type="ECO:0000256" key="9">
    <source>
        <dbReference type="ARBA" id="ARBA00023136"/>
    </source>
</evidence>
<dbReference type="SMART" id="SM00382">
    <property type="entry name" value="AAA"/>
    <property type="match status" value="2"/>
</dbReference>
<dbReference type="Gene3D" id="3.40.50.300">
    <property type="entry name" value="P-loop containing nucleotide triphosphate hydrolases"/>
    <property type="match status" value="2"/>
</dbReference>
<dbReference type="CDD" id="cd18580">
    <property type="entry name" value="ABC_6TM_ABCC_D2"/>
    <property type="match status" value="1"/>
</dbReference>
<dbReference type="HOGENOM" id="CLU_000604_27_5_1"/>
<dbReference type="Pfam" id="PF00664">
    <property type="entry name" value="ABC_membrane"/>
    <property type="match status" value="1"/>
</dbReference>
<organism evidence="15 16">
    <name type="scientific">Zymoseptoria tritici (strain CBS 115943 / IPO323)</name>
    <name type="common">Speckled leaf blotch fungus</name>
    <name type="synonym">Septoria tritici</name>
    <dbReference type="NCBI Taxonomy" id="336722"/>
    <lineage>
        <taxon>Eukaryota</taxon>
        <taxon>Fungi</taxon>
        <taxon>Dikarya</taxon>
        <taxon>Ascomycota</taxon>
        <taxon>Pezizomycotina</taxon>
        <taxon>Dothideomycetes</taxon>
        <taxon>Dothideomycetidae</taxon>
        <taxon>Mycosphaerellales</taxon>
        <taxon>Mycosphaerellaceae</taxon>
        <taxon>Zymoseptoria</taxon>
    </lineage>
</organism>
<comment type="subcellular location">
    <subcellularLocation>
        <location evidence="1">Cell membrane</location>
        <topology evidence="1">Multi-pass membrane protein</topology>
    </subcellularLocation>
</comment>
<dbReference type="SUPFAM" id="SSF52540">
    <property type="entry name" value="P-loop containing nucleoside triphosphate hydrolases"/>
    <property type="match status" value="2"/>
</dbReference>
<feature type="transmembrane region" description="Helical" evidence="12">
    <location>
        <begin position="467"/>
        <end position="486"/>
    </location>
</feature>
<dbReference type="Proteomes" id="UP000008062">
    <property type="component" value="Chromosome 6"/>
</dbReference>
<dbReference type="PANTHER" id="PTHR24223">
    <property type="entry name" value="ATP-BINDING CASSETTE SUB-FAMILY C"/>
    <property type="match status" value="1"/>
</dbReference>
<evidence type="ECO:0000259" key="13">
    <source>
        <dbReference type="PROSITE" id="PS50893"/>
    </source>
</evidence>
<evidence type="ECO:0000256" key="4">
    <source>
        <dbReference type="ARBA" id="ARBA00022475"/>
    </source>
</evidence>
<feature type="transmembrane region" description="Helical" evidence="12">
    <location>
        <begin position="111"/>
        <end position="131"/>
    </location>
</feature>
<evidence type="ECO:0000256" key="7">
    <source>
        <dbReference type="ARBA" id="ARBA00022840"/>
    </source>
</evidence>
<accession>F9XDX8</accession>
<keyword evidence="16" id="KW-1185">Reference proteome</keyword>
<dbReference type="Pfam" id="PF00005">
    <property type="entry name" value="ABC_tran"/>
    <property type="match status" value="2"/>
</dbReference>
<feature type="transmembrane region" description="Helical" evidence="12">
    <location>
        <begin position="1067"/>
        <end position="1087"/>
    </location>
</feature>
<evidence type="ECO:0000256" key="12">
    <source>
        <dbReference type="SAM" id="Phobius"/>
    </source>
</evidence>
<feature type="transmembrane region" description="Helical" evidence="12">
    <location>
        <begin position="800"/>
        <end position="824"/>
    </location>
</feature>
<dbReference type="GO" id="GO:0140359">
    <property type="term" value="F:ABC-type transporter activity"/>
    <property type="evidence" value="ECO:0007669"/>
    <property type="project" value="InterPro"/>
</dbReference>
<evidence type="ECO:0000256" key="10">
    <source>
        <dbReference type="ARBA" id="ARBA00023180"/>
    </source>
</evidence>
<feature type="domain" description="ABC transporter" evidence="13">
    <location>
        <begin position="1134"/>
        <end position="1367"/>
    </location>
</feature>
<keyword evidence="9 12" id="KW-0472">Membrane</keyword>
<evidence type="ECO:0000256" key="3">
    <source>
        <dbReference type="ARBA" id="ARBA00022448"/>
    </source>
</evidence>
<dbReference type="InterPro" id="IPR017871">
    <property type="entry name" value="ABC_transporter-like_CS"/>
</dbReference>
<dbReference type="PROSITE" id="PS50893">
    <property type="entry name" value="ABC_TRANSPORTER_2"/>
    <property type="match status" value="2"/>
</dbReference>
<gene>
    <name evidence="15" type="ORF">MYCGRDRAFT_44007</name>
</gene>
<dbReference type="InterPro" id="IPR044726">
    <property type="entry name" value="ABCC_6TM_D2"/>
</dbReference>
<keyword evidence="10" id="KW-0325">Glycoprotein</keyword>
<keyword evidence="4" id="KW-1003">Cell membrane</keyword>
<feature type="region of interest" description="Disordered" evidence="11">
    <location>
        <begin position="745"/>
        <end position="776"/>
    </location>
</feature>
<dbReference type="RefSeq" id="XP_003851594.1">
    <property type="nucleotide sequence ID" value="XM_003851546.1"/>
</dbReference>
<evidence type="ECO:0000256" key="5">
    <source>
        <dbReference type="ARBA" id="ARBA00022692"/>
    </source>
</evidence>
<evidence type="ECO:0000256" key="2">
    <source>
        <dbReference type="ARBA" id="ARBA00009726"/>
    </source>
</evidence>
<dbReference type="FunFam" id="1.20.1560.10:FF:000066">
    <property type="entry name" value="ABC multidrug transporter (Eurofung)"/>
    <property type="match status" value="1"/>
</dbReference>
<dbReference type="eggNOG" id="KOG0054">
    <property type="taxonomic scope" value="Eukaryota"/>
</dbReference>
<dbReference type="InterPro" id="IPR011527">
    <property type="entry name" value="ABC1_TM_dom"/>
</dbReference>
<feature type="transmembrane region" description="Helical" evidence="12">
    <location>
        <begin position="921"/>
        <end position="938"/>
    </location>
</feature>
<dbReference type="GeneID" id="13401729"/>
<evidence type="ECO:0000313" key="16">
    <source>
        <dbReference type="Proteomes" id="UP000008062"/>
    </source>
</evidence>
<dbReference type="InterPro" id="IPR050173">
    <property type="entry name" value="ABC_transporter_C-like"/>
</dbReference>
<feature type="domain" description="ABC transmembrane type-1" evidence="14">
    <location>
        <begin position="249"/>
        <end position="486"/>
    </location>
</feature>
<evidence type="ECO:0000313" key="15">
    <source>
        <dbReference type="EMBL" id="EGP86570.1"/>
    </source>
</evidence>
<evidence type="ECO:0000256" key="6">
    <source>
        <dbReference type="ARBA" id="ARBA00022741"/>
    </source>
</evidence>
<reference evidence="15 16" key="1">
    <citation type="journal article" date="2011" name="PLoS Genet.">
        <title>Finished genome of the fungal wheat pathogen Mycosphaerella graminicola reveals dispensome structure, chromosome plasticity, and stealth pathogenesis.</title>
        <authorList>
            <person name="Goodwin S.B."/>
            <person name="Ben M'barek S."/>
            <person name="Dhillon B."/>
            <person name="Wittenberg A.H.J."/>
            <person name="Crane C.F."/>
            <person name="Hane J.K."/>
            <person name="Foster A.J."/>
            <person name="Van der Lee T.A.J."/>
            <person name="Grimwood J."/>
            <person name="Aerts A."/>
            <person name="Antoniw J."/>
            <person name="Bailey A."/>
            <person name="Bluhm B."/>
            <person name="Bowler J."/>
            <person name="Bristow J."/>
            <person name="van der Burgt A."/>
            <person name="Canto-Canche B."/>
            <person name="Churchill A.C.L."/>
            <person name="Conde-Ferraez L."/>
            <person name="Cools H.J."/>
            <person name="Coutinho P.M."/>
            <person name="Csukai M."/>
            <person name="Dehal P."/>
            <person name="De Wit P."/>
            <person name="Donzelli B."/>
            <person name="van de Geest H.C."/>
            <person name="van Ham R.C.H.J."/>
            <person name="Hammond-Kosack K.E."/>
            <person name="Henrissat B."/>
            <person name="Kilian A."/>
            <person name="Kobayashi A.K."/>
            <person name="Koopmann E."/>
            <person name="Kourmpetis Y."/>
            <person name="Kuzniar A."/>
            <person name="Lindquist E."/>
            <person name="Lombard V."/>
            <person name="Maliepaard C."/>
            <person name="Martins N."/>
            <person name="Mehrabi R."/>
            <person name="Nap J.P.H."/>
            <person name="Ponomarenko A."/>
            <person name="Rudd J.J."/>
            <person name="Salamov A."/>
            <person name="Schmutz J."/>
            <person name="Schouten H.J."/>
            <person name="Shapiro H."/>
            <person name="Stergiopoulos I."/>
            <person name="Torriani S.F.F."/>
            <person name="Tu H."/>
            <person name="de Vries R.P."/>
            <person name="Waalwijk C."/>
            <person name="Ware S.B."/>
            <person name="Wiebenga A."/>
            <person name="Zwiers L.-H."/>
            <person name="Oliver R.P."/>
            <person name="Grigoriev I.V."/>
            <person name="Kema G.H.J."/>
        </authorList>
    </citation>
    <scope>NUCLEOTIDE SEQUENCE [LARGE SCALE GENOMIC DNA]</scope>
    <source>
        <strain evidence="16">CBS 115943 / IPO323</strain>
    </source>
</reference>
<dbReference type="FunFam" id="3.40.50.300:FF:002145">
    <property type="entry name" value="ABC transporter (MsbA subfamily)"/>
    <property type="match status" value="1"/>
</dbReference>
<feature type="region of interest" description="Disordered" evidence="11">
    <location>
        <begin position="1110"/>
        <end position="1130"/>
    </location>
</feature>
<dbReference type="GO" id="GO:0005886">
    <property type="term" value="C:plasma membrane"/>
    <property type="evidence" value="ECO:0007669"/>
    <property type="project" value="UniProtKB-SubCell"/>
</dbReference>
<feature type="transmembrane region" description="Helical" evidence="12">
    <location>
        <begin position="944"/>
        <end position="968"/>
    </location>
</feature>
<keyword evidence="8 12" id="KW-1133">Transmembrane helix</keyword>
<feature type="transmembrane region" description="Helical" evidence="12">
    <location>
        <begin position="287"/>
        <end position="304"/>
    </location>
</feature>
<dbReference type="PANTHER" id="PTHR24223:SF399">
    <property type="entry name" value="ABC TRANSPORTER ATNG"/>
    <property type="match status" value="1"/>
</dbReference>
<evidence type="ECO:0000259" key="14">
    <source>
        <dbReference type="PROSITE" id="PS50929"/>
    </source>
</evidence>
<dbReference type="KEGG" id="ztr:MYCGRDRAFT_44007"/>
<feature type="transmembrane region" description="Helical" evidence="12">
    <location>
        <begin position="1040"/>
        <end position="1061"/>
    </location>
</feature>
<comment type="similarity">
    <text evidence="2">Belongs to the ABC transporter superfamily. ABCC family. Conjugate transporter (TC 3.A.1.208) subfamily.</text>
</comment>
<dbReference type="PROSITE" id="PS00211">
    <property type="entry name" value="ABC_TRANSPORTER_1"/>
    <property type="match status" value="1"/>
</dbReference>
<dbReference type="OrthoDB" id="6500128at2759"/>
<dbReference type="InterPro" id="IPR003593">
    <property type="entry name" value="AAA+_ATPase"/>
</dbReference>
<dbReference type="InParanoid" id="F9XDX8"/>